<sequence length="104" mass="11357">ACSATSSWEQSLGLLVAMRCLRVKLDLQAVRDLQASVEVLHVPARRKLERKALQRQHIDSSYNAMLAAAAGASQGRGDGDLEGIDLAGPEQRLLVEMRTWKMAA</sequence>
<keyword evidence="2" id="KW-1185">Reference proteome</keyword>
<comment type="caution">
    <text evidence="1">The sequence shown here is derived from an EMBL/GenBank/DDBJ whole genome shotgun (WGS) entry which is preliminary data.</text>
</comment>
<evidence type="ECO:0000313" key="1">
    <source>
        <dbReference type="EMBL" id="CAE7264708.1"/>
    </source>
</evidence>
<evidence type="ECO:0000313" key="2">
    <source>
        <dbReference type="Proteomes" id="UP000649617"/>
    </source>
</evidence>
<accession>A0A812MRU2</accession>
<organism evidence="1 2">
    <name type="scientific">Symbiodinium pilosum</name>
    <name type="common">Dinoflagellate</name>
    <dbReference type="NCBI Taxonomy" id="2952"/>
    <lineage>
        <taxon>Eukaryota</taxon>
        <taxon>Sar</taxon>
        <taxon>Alveolata</taxon>
        <taxon>Dinophyceae</taxon>
        <taxon>Suessiales</taxon>
        <taxon>Symbiodiniaceae</taxon>
        <taxon>Symbiodinium</taxon>
    </lineage>
</organism>
<dbReference type="EMBL" id="CAJNIZ010008152">
    <property type="protein sequence ID" value="CAE7264708.1"/>
    <property type="molecule type" value="Genomic_DNA"/>
</dbReference>
<protein>
    <submittedName>
        <fullName evidence="1">Hhp1 protein</fullName>
    </submittedName>
</protein>
<dbReference type="AlphaFoldDB" id="A0A812MRU2"/>
<feature type="non-terminal residue" evidence="1">
    <location>
        <position position="1"/>
    </location>
</feature>
<name>A0A812MRU2_SYMPI</name>
<gene>
    <name evidence="1" type="primary">hhp1</name>
    <name evidence="1" type="ORF">SPIL2461_LOCUS5668</name>
</gene>
<dbReference type="Proteomes" id="UP000649617">
    <property type="component" value="Unassembled WGS sequence"/>
</dbReference>
<dbReference type="OrthoDB" id="439315at2759"/>
<reference evidence="1" key="1">
    <citation type="submission" date="2021-02" db="EMBL/GenBank/DDBJ databases">
        <authorList>
            <person name="Dougan E. K."/>
            <person name="Rhodes N."/>
            <person name="Thang M."/>
            <person name="Chan C."/>
        </authorList>
    </citation>
    <scope>NUCLEOTIDE SEQUENCE</scope>
</reference>
<feature type="non-terminal residue" evidence="1">
    <location>
        <position position="104"/>
    </location>
</feature>
<proteinExistence type="predicted"/>